<evidence type="ECO:0000259" key="7">
    <source>
        <dbReference type="Pfam" id="PF25275"/>
    </source>
</evidence>
<dbReference type="PANTHER" id="PTHR43498:SF1">
    <property type="entry name" value="COB--COM HETERODISULFIDE REDUCTASE IRON-SULFUR SUBUNIT A"/>
    <property type="match status" value="1"/>
</dbReference>
<dbReference type="Pfam" id="PF12831">
    <property type="entry name" value="FAD_oxidored"/>
    <property type="match status" value="1"/>
</dbReference>
<feature type="signal peptide" evidence="6">
    <location>
        <begin position="1"/>
        <end position="32"/>
    </location>
</feature>
<evidence type="ECO:0000256" key="3">
    <source>
        <dbReference type="ARBA" id="ARBA00023004"/>
    </source>
</evidence>
<evidence type="ECO:0000256" key="5">
    <source>
        <dbReference type="SAM" id="MobiDB-lite"/>
    </source>
</evidence>
<evidence type="ECO:0000256" key="1">
    <source>
        <dbReference type="ARBA" id="ARBA00022723"/>
    </source>
</evidence>
<keyword evidence="2" id="KW-0560">Oxidoreductase</keyword>
<dbReference type="Pfam" id="PF25275">
    <property type="entry name" value="Golvesin_C"/>
    <property type="match status" value="1"/>
</dbReference>
<dbReference type="InterPro" id="IPR033803">
    <property type="entry name" value="CBD-like_Golvesin-Xly"/>
</dbReference>
<name>A0ABT7PQX3_9BACT</name>
<feature type="chain" id="PRO_5046863305" evidence="6">
    <location>
        <begin position="33"/>
        <end position="711"/>
    </location>
</feature>
<keyword evidence="1" id="KW-0479">Metal-binding</keyword>
<evidence type="ECO:0000313" key="9">
    <source>
        <dbReference type="Proteomes" id="UP001239462"/>
    </source>
</evidence>
<dbReference type="PANTHER" id="PTHR43498">
    <property type="entry name" value="FERREDOXIN:COB-COM HETERODISULFIDE REDUCTASE SUBUNIT A"/>
    <property type="match status" value="1"/>
</dbReference>
<feature type="domain" description="Golvesin/Xly CBD-like" evidence="7">
    <location>
        <begin position="579"/>
        <end position="707"/>
    </location>
</feature>
<evidence type="ECO:0000313" key="8">
    <source>
        <dbReference type="EMBL" id="MDM4018898.1"/>
    </source>
</evidence>
<comment type="caution">
    <text evidence="8">The sequence shown here is derived from an EMBL/GenBank/DDBJ whole genome shotgun (WGS) entry which is preliminary data.</text>
</comment>
<dbReference type="RefSeq" id="WP_289166906.1">
    <property type="nucleotide sequence ID" value="NZ_JASZZN010000028.1"/>
</dbReference>
<keyword evidence="9" id="KW-1185">Reference proteome</keyword>
<reference evidence="8 9" key="1">
    <citation type="submission" date="2023-06" db="EMBL/GenBank/DDBJ databases">
        <title>Roseiconus lacunae JC819 isolated from Gulf of Mannar region, Tamil Nadu.</title>
        <authorList>
            <person name="Pk S."/>
            <person name="Ch S."/>
            <person name="Ch V.R."/>
        </authorList>
    </citation>
    <scope>NUCLEOTIDE SEQUENCE [LARGE SCALE GENOMIC DNA]</scope>
    <source>
        <strain evidence="8 9">JC819</strain>
    </source>
</reference>
<evidence type="ECO:0000256" key="4">
    <source>
        <dbReference type="ARBA" id="ARBA00023014"/>
    </source>
</evidence>
<dbReference type="SUPFAM" id="SSF51971">
    <property type="entry name" value="Nucleotide-binding domain"/>
    <property type="match status" value="1"/>
</dbReference>
<accession>A0ABT7PQX3</accession>
<keyword evidence="4" id="KW-0411">Iron-sulfur</keyword>
<keyword evidence="6" id="KW-0732">Signal</keyword>
<dbReference type="InterPro" id="IPR039650">
    <property type="entry name" value="HdrA-like"/>
</dbReference>
<proteinExistence type="predicted"/>
<dbReference type="Proteomes" id="UP001239462">
    <property type="component" value="Unassembled WGS sequence"/>
</dbReference>
<evidence type="ECO:0000256" key="2">
    <source>
        <dbReference type="ARBA" id="ARBA00023002"/>
    </source>
</evidence>
<sequence length="711" mass="79489">MQRQLFHFPARIQSVIRTGVTLLMFGTLSVNADAETYRADVVIYGGTSAAVTAAVQVKRSGFSALVVCPDTHLGGLSSGGLGWTDTGKKEVIGGLAREFYQRVFSKYQQPENWNWQTKESYGNRGQGNKAIDGENRTQWIFEPHIAEQVFDEFVREFDVPVYRDQWLDRDRGVVLDGGRIQSIRMLSGDVFEGSVFLDVTYEGDLMAAAGVPYHVGRESQDHYGENWAGVQIGVNHHAHHFADLPPISPYVDPDDPSSGVLPRISSEPPGEKGSADDRVQAYCFRMCLTDHPDNRVPFEKPDGYDPAEFELLARIYQAGWRDTFRKFDPIPNRKTDTNNHGPMSTDNIGFNYDYPEASYERRKEIIAEHERYQRGWLYFHVSDRRVPESIREEMSRWGLAADEFTDNGHWPHQIYVREARRLIGKFVMTENELQKRRPTPKSVGMGSYSIDSHNTQRYVTPEGHVQNEGDIGVSTYGPYEISYDSLVPNKKDCRNLLVPVCVSSSHIAFGSIRMEPVFMILGQSAATAAVMAIEDDLAVQDISYDALKTRLLADGQVLHAANETQGARDWLPKDFAGTVLDNSDAKLVGHWQHSAANRPHFLTGYLHDGKSGDGSRSASFSTELSSGKYDVQVAYPPNNNRASNVPVKVQHAGGTTSVSLDQRKTPAIEKAFSSLGVFQFDQRQPAMVTISNEGTNGYVIVDAIRFVPVED</sequence>
<evidence type="ECO:0000256" key="6">
    <source>
        <dbReference type="SAM" id="SignalP"/>
    </source>
</evidence>
<dbReference type="EMBL" id="JASZZN010000028">
    <property type="protein sequence ID" value="MDM4018898.1"/>
    <property type="molecule type" value="Genomic_DNA"/>
</dbReference>
<organism evidence="8 9">
    <name type="scientific">Roseiconus lacunae</name>
    <dbReference type="NCBI Taxonomy" id="2605694"/>
    <lineage>
        <taxon>Bacteria</taxon>
        <taxon>Pseudomonadati</taxon>
        <taxon>Planctomycetota</taxon>
        <taxon>Planctomycetia</taxon>
        <taxon>Pirellulales</taxon>
        <taxon>Pirellulaceae</taxon>
        <taxon>Roseiconus</taxon>
    </lineage>
</organism>
<feature type="region of interest" description="Disordered" evidence="5">
    <location>
        <begin position="245"/>
        <end position="275"/>
    </location>
</feature>
<protein>
    <submittedName>
        <fullName evidence="8">FAD-dependent oxidoreductase</fullName>
    </submittedName>
</protein>
<keyword evidence="3" id="KW-0408">Iron</keyword>
<gene>
    <name evidence="8" type="ORF">QTN89_25825</name>
</gene>